<evidence type="ECO:0000256" key="1">
    <source>
        <dbReference type="ARBA" id="ARBA00022468"/>
    </source>
</evidence>
<name>W7XHH2_TETTS</name>
<gene>
    <name evidence="4" type="ORF">TTHERM_000630739</name>
</gene>
<evidence type="ECO:0000256" key="3">
    <source>
        <dbReference type="ARBA" id="ARBA00022737"/>
    </source>
</evidence>
<evidence type="ECO:0000256" key="2">
    <source>
        <dbReference type="ARBA" id="ARBA00022614"/>
    </source>
</evidence>
<accession>W7XHH2</accession>
<evidence type="ECO:0000313" key="5">
    <source>
        <dbReference type="Proteomes" id="UP000009168"/>
    </source>
</evidence>
<dbReference type="GO" id="GO:0005829">
    <property type="term" value="C:cytosol"/>
    <property type="evidence" value="ECO:0007669"/>
    <property type="project" value="TreeGrafter"/>
</dbReference>
<dbReference type="GO" id="GO:0031267">
    <property type="term" value="F:small GTPase binding"/>
    <property type="evidence" value="ECO:0007669"/>
    <property type="project" value="TreeGrafter"/>
</dbReference>
<dbReference type="AlphaFoldDB" id="W7XHH2"/>
<reference evidence="5" key="1">
    <citation type="journal article" date="2006" name="PLoS Biol.">
        <title>Macronuclear genome sequence of the ciliate Tetrahymena thermophila, a model eukaryote.</title>
        <authorList>
            <person name="Eisen J.A."/>
            <person name="Coyne R.S."/>
            <person name="Wu M."/>
            <person name="Wu D."/>
            <person name="Thiagarajan M."/>
            <person name="Wortman J.R."/>
            <person name="Badger J.H."/>
            <person name="Ren Q."/>
            <person name="Amedeo P."/>
            <person name="Jones K.M."/>
            <person name="Tallon L.J."/>
            <person name="Delcher A.L."/>
            <person name="Salzberg S.L."/>
            <person name="Silva J.C."/>
            <person name="Haas B.J."/>
            <person name="Majoros W.H."/>
            <person name="Farzad M."/>
            <person name="Carlton J.M."/>
            <person name="Smith R.K. Jr."/>
            <person name="Garg J."/>
            <person name="Pearlman R.E."/>
            <person name="Karrer K.M."/>
            <person name="Sun L."/>
            <person name="Manning G."/>
            <person name="Elde N.C."/>
            <person name="Turkewitz A.P."/>
            <person name="Asai D.J."/>
            <person name="Wilkes D.E."/>
            <person name="Wang Y."/>
            <person name="Cai H."/>
            <person name="Collins K."/>
            <person name="Stewart B.A."/>
            <person name="Lee S.R."/>
            <person name="Wilamowska K."/>
            <person name="Weinberg Z."/>
            <person name="Ruzzo W.L."/>
            <person name="Wloga D."/>
            <person name="Gaertig J."/>
            <person name="Frankel J."/>
            <person name="Tsao C.-C."/>
            <person name="Gorovsky M.A."/>
            <person name="Keeling P.J."/>
            <person name="Waller R.F."/>
            <person name="Patron N.J."/>
            <person name="Cherry J.M."/>
            <person name="Stover N.A."/>
            <person name="Krieger C.J."/>
            <person name="del Toro C."/>
            <person name="Ryder H.F."/>
            <person name="Williamson S.C."/>
            <person name="Barbeau R.A."/>
            <person name="Hamilton E.P."/>
            <person name="Orias E."/>
        </authorList>
    </citation>
    <scope>NUCLEOTIDE SEQUENCE [LARGE SCALE GENOMIC DNA]</scope>
    <source>
        <strain evidence="5">SB210</strain>
    </source>
</reference>
<dbReference type="Pfam" id="PF13516">
    <property type="entry name" value="LRR_6"/>
    <property type="match status" value="2"/>
</dbReference>
<dbReference type="Gene3D" id="3.80.10.10">
    <property type="entry name" value="Ribonuclease Inhibitor"/>
    <property type="match status" value="2"/>
</dbReference>
<organism evidence="4 5">
    <name type="scientific">Tetrahymena thermophila (strain SB210)</name>
    <dbReference type="NCBI Taxonomy" id="312017"/>
    <lineage>
        <taxon>Eukaryota</taxon>
        <taxon>Sar</taxon>
        <taxon>Alveolata</taxon>
        <taxon>Ciliophora</taxon>
        <taxon>Intramacronucleata</taxon>
        <taxon>Oligohymenophorea</taxon>
        <taxon>Hymenostomatida</taxon>
        <taxon>Tetrahymenina</taxon>
        <taxon>Tetrahymenidae</taxon>
        <taxon>Tetrahymena</taxon>
    </lineage>
</organism>
<dbReference type="PANTHER" id="PTHR24113">
    <property type="entry name" value="RAN GTPASE-ACTIVATING PROTEIN 1"/>
    <property type="match status" value="1"/>
</dbReference>
<evidence type="ECO:0000313" key="4">
    <source>
        <dbReference type="EMBL" id="EWS72554.1"/>
    </source>
</evidence>
<keyword evidence="5" id="KW-1185">Reference proteome</keyword>
<dbReference type="GO" id="GO:0005096">
    <property type="term" value="F:GTPase activator activity"/>
    <property type="evidence" value="ECO:0007669"/>
    <property type="project" value="UniProtKB-KW"/>
</dbReference>
<dbReference type="GO" id="GO:0006913">
    <property type="term" value="P:nucleocytoplasmic transport"/>
    <property type="evidence" value="ECO:0007669"/>
    <property type="project" value="TreeGrafter"/>
</dbReference>
<keyword evidence="3" id="KW-0677">Repeat</keyword>
<dbReference type="RefSeq" id="XP_012654837.1">
    <property type="nucleotide sequence ID" value="XM_012799383.1"/>
</dbReference>
<dbReference type="InParanoid" id="W7XHH2"/>
<keyword evidence="4" id="KW-0808">Transferase</keyword>
<dbReference type="InterPro" id="IPR001611">
    <property type="entry name" value="Leu-rich_rpt"/>
</dbReference>
<keyword evidence="2" id="KW-0433">Leucine-rich repeat</keyword>
<dbReference type="InterPro" id="IPR032675">
    <property type="entry name" value="LRR_dom_sf"/>
</dbReference>
<dbReference type="GO" id="GO:0005634">
    <property type="term" value="C:nucleus"/>
    <property type="evidence" value="ECO:0007669"/>
    <property type="project" value="TreeGrafter"/>
</dbReference>
<protein>
    <submittedName>
        <fullName evidence="4">Kinase domain protein</fullName>
    </submittedName>
</protein>
<dbReference type="SMART" id="SM00368">
    <property type="entry name" value="LRR_RI"/>
    <property type="match status" value="5"/>
</dbReference>
<keyword evidence="4" id="KW-0418">Kinase</keyword>
<dbReference type="GeneID" id="24439934"/>
<dbReference type="KEGG" id="tet:TTHERM_000630739"/>
<dbReference type="PANTHER" id="PTHR24113:SF12">
    <property type="entry name" value="RAN GTPASE-ACTIVATING PROTEIN 1"/>
    <property type="match status" value="1"/>
</dbReference>
<dbReference type="GO" id="GO:0016301">
    <property type="term" value="F:kinase activity"/>
    <property type="evidence" value="ECO:0007669"/>
    <property type="project" value="UniProtKB-KW"/>
</dbReference>
<proteinExistence type="predicted"/>
<dbReference type="Proteomes" id="UP000009168">
    <property type="component" value="Unassembled WGS sequence"/>
</dbReference>
<sequence>MQITKFFRGFKQLSFRIQPDQFKYESKYNFYNYTFIFQINPSHSFIHSLICLLQIYKEQVLNLNLNYTIQKQMIQEENHFDTLEDLLNSSKILVSELDIDLINNFIGDAGVSSLCSILITCKNLSNLTLNLYDNSISDQGASNLCFSLVNCKNLSTLKLHLDYNLITDEGTQNIGSALSNCYNLSILELYLKSNQIGDKGVSDLGFTLQNCKNLIILTLYLESNFIRDQGITNLSSALTKYKKLQFLTMYLEWNKISEVYKQKFRSKLLIINRLVNLQIFI</sequence>
<dbReference type="InterPro" id="IPR027038">
    <property type="entry name" value="RanGap"/>
</dbReference>
<dbReference type="EMBL" id="GG662532">
    <property type="protein sequence ID" value="EWS72554.1"/>
    <property type="molecule type" value="Genomic_DNA"/>
</dbReference>
<dbReference type="GO" id="GO:0048471">
    <property type="term" value="C:perinuclear region of cytoplasm"/>
    <property type="evidence" value="ECO:0007669"/>
    <property type="project" value="TreeGrafter"/>
</dbReference>
<dbReference type="OrthoDB" id="120976at2759"/>
<keyword evidence="1" id="KW-0343">GTPase activation</keyword>
<dbReference type="SUPFAM" id="SSF52047">
    <property type="entry name" value="RNI-like"/>
    <property type="match status" value="1"/>
</dbReference>